<dbReference type="AlphaFoldDB" id="A0A0F9T855"/>
<gene>
    <name evidence="2" type="ORF">LCGC14_0423200</name>
</gene>
<evidence type="ECO:0000256" key="1">
    <source>
        <dbReference type="SAM" id="MobiDB-lite"/>
    </source>
</evidence>
<comment type="caution">
    <text evidence="2">The sequence shown here is derived from an EMBL/GenBank/DDBJ whole genome shotgun (WGS) entry which is preliminary data.</text>
</comment>
<dbReference type="EMBL" id="LAZR01000388">
    <property type="protein sequence ID" value="KKN71157.1"/>
    <property type="molecule type" value="Genomic_DNA"/>
</dbReference>
<feature type="compositionally biased region" description="Acidic residues" evidence="1">
    <location>
        <begin position="103"/>
        <end position="118"/>
    </location>
</feature>
<protein>
    <submittedName>
        <fullName evidence="2">Uncharacterized protein</fullName>
    </submittedName>
</protein>
<sequence length="118" mass="13155">MWDLLPTALEKLRDFLSSNDPKRRMEALVMVIEQTMGKPKQSLELDAETLIDAASLFHALAKAKNELLAVEGEWTEIGAVDNEGTYVIDSSPKMQLESGVKFDDEEEDDEANPEVDAD</sequence>
<name>A0A0F9T855_9ZZZZ</name>
<reference evidence="2" key="1">
    <citation type="journal article" date="2015" name="Nature">
        <title>Complex archaea that bridge the gap between prokaryotes and eukaryotes.</title>
        <authorList>
            <person name="Spang A."/>
            <person name="Saw J.H."/>
            <person name="Jorgensen S.L."/>
            <person name="Zaremba-Niedzwiedzka K."/>
            <person name="Martijn J."/>
            <person name="Lind A.E."/>
            <person name="van Eijk R."/>
            <person name="Schleper C."/>
            <person name="Guy L."/>
            <person name="Ettema T.J."/>
        </authorList>
    </citation>
    <scope>NUCLEOTIDE SEQUENCE</scope>
</reference>
<proteinExistence type="predicted"/>
<accession>A0A0F9T855</accession>
<evidence type="ECO:0000313" key="2">
    <source>
        <dbReference type="EMBL" id="KKN71157.1"/>
    </source>
</evidence>
<feature type="region of interest" description="Disordered" evidence="1">
    <location>
        <begin position="97"/>
        <end position="118"/>
    </location>
</feature>
<organism evidence="2">
    <name type="scientific">marine sediment metagenome</name>
    <dbReference type="NCBI Taxonomy" id="412755"/>
    <lineage>
        <taxon>unclassified sequences</taxon>
        <taxon>metagenomes</taxon>
        <taxon>ecological metagenomes</taxon>
    </lineage>
</organism>